<proteinExistence type="predicted"/>
<keyword evidence="4" id="KW-0012">Acyltransferase</keyword>
<accession>Q0FZQ9</accession>
<feature type="transmembrane region" description="Helical" evidence="1">
    <location>
        <begin position="248"/>
        <end position="265"/>
    </location>
</feature>
<evidence type="ECO:0000313" key="5">
    <source>
        <dbReference type="Proteomes" id="UP000004310"/>
    </source>
</evidence>
<dbReference type="InterPro" id="IPR043968">
    <property type="entry name" value="SGNH"/>
</dbReference>
<dbReference type="Pfam" id="PF19040">
    <property type="entry name" value="SGNH"/>
    <property type="match status" value="1"/>
</dbReference>
<name>Q0FZQ9_9HYPH</name>
<evidence type="ECO:0000313" key="4">
    <source>
        <dbReference type="EMBL" id="EAU40532.1"/>
    </source>
</evidence>
<feature type="transmembrane region" description="Helical" evidence="1">
    <location>
        <begin position="313"/>
        <end position="333"/>
    </location>
</feature>
<feature type="domain" description="SGNH" evidence="3">
    <location>
        <begin position="398"/>
        <end position="644"/>
    </location>
</feature>
<sequence length="662" mass="73420">MPPDTSYRADVDGLRALAVVLVILFHIHTPWVQGGYIGVDVFFVISGYVITRGTAPAITEGRFRLTTFYLRRCRRLLPALILVLCAASPVAWYLLHPTAFGDFSGNAAASLLFVSNILYSFTDPYLVDQSWLNPLIHTWSLGVEAQFYLVFPVILMLTLRKRNLAALLAISILSLVSFVLAVVLTGISKEASFYLPVTRFWEFGVGAILALSERYRSQKYQVLPWLLPALSLLILLSSANLFTEATYHPGPMTLFPVAATALLIWGGHRPNFVSRALSLAPLVSIGGASYSIYLWHQPILAFLRDALNSEPSLLTLVLCSPALLILSYFSLHFIEKPIREARQPVGGFDLGRWAAPTLIMLVACGLGMWTQYSRLASTSSALLYEPKRGIAQINGTPCLINDLNDICIIGDQDVTPTVAILGDSHAHTLTQSIQERLAEEHVSAFVYILAGCPFIEQVRRIGYPRDCPRFIEEVLDRLADSTVQSVIISDYRSAYISGMSEAAAVPSESLAVYPLEPVDGHRARLEAVDRLQRQTIDRLLGMGLNVTLILPVPDAPGRVPAEIRNRYSSNSLPYRYPVQSYLTRSSTVLALAQDYAENPQFRAIFPHKVFCRDDGFCETHGQDQVYYTDSNHLSAEGADWLIDAAERDLLWSMNGGSNFVDR</sequence>
<keyword evidence="1" id="KW-1133">Transmembrane helix</keyword>
<evidence type="ECO:0000256" key="1">
    <source>
        <dbReference type="SAM" id="Phobius"/>
    </source>
</evidence>
<feature type="transmembrane region" description="Helical" evidence="1">
    <location>
        <begin position="35"/>
        <end position="55"/>
    </location>
</feature>
<feature type="transmembrane region" description="Helical" evidence="1">
    <location>
        <begin position="272"/>
        <end position="293"/>
    </location>
</feature>
<evidence type="ECO:0000259" key="3">
    <source>
        <dbReference type="Pfam" id="PF19040"/>
    </source>
</evidence>
<keyword evidence="5" id="KW-1185">Reference proteome</keyword>
<dbReference type="PANTHER" id="PTHR23028:SF53">
    <property type="entry name" value="ACYL_TRANSF_3 DOMAIN-CONTAINING PROTEIN"/>
    <property type="match status" value="1"/>
</dbReference>
<feature type="transmembrane region" description="Helical" evidence="1">
    <location>
        <begin position="193"/>
        <end position="211"/>
    </location>
</feature>
<dbReference type="GO" id="GO:0016020">
    <property type="term" value="C:membrane"/>
    <property type="evidence" value="ECO:0007669"/>
    <property type="project" value="TreeGrafter"/>
</dbReference>
<feature type="transmembrane region" description="Helical" evidence="1">
    <location>
        <begin position="223"/>
        <end position="242"/>
    </location>
</feature>
<dbReference type="GO" id="GO:0016747">
    <property type="term" value="F:acyltransferase activity, transferring groups other than amino-acyl groups"/>
    <property type="evidence" value="ECO:0007669"/>
    <property type="project" value="InterPro"/>
</dbReference>
<dbReference type="PANTHER" id="PTHR23028">
    <property type="entry name" value="ACETYLTRANSFERASE"/>
    <property type="match status" value="1"/>
</dbReference>
<dbReference type="Pfam" id="PF01757">
    <property type="entry name" value="Acyl_transf_3"/>
    <property type="match status" value="1"/>
</dbReference>
<dbReference type="AlphaFoldDB" id="Q0FZQ9"/>
<keyword evidence="4" id="KW-0808">Transferase</keyword>
<feature type="transmembrane region" description="Helical" evidence="1">
    <location>
        <begin position="12"/>
        <end position="29"/>
    </location>
</feature>
<dbReference type="Proteomes" id="UP000004310">
    <property type="component" value="Unassembled WGS sequence"/>
</dbReference>
<feature type="transmembrane region" description="Helical" evidence="1">
    <location>
        <begin position="136"/>
        <end position="157"/>
    </location>
</feature>
<feature type="transmembrane region" description="Helical" evidence="1">
    <location>
        <begin position="76"/>
        <end position="95"/>
    </location>
</feature>
<organism evidence="4 5">
    <name type="scientific">Fulvimarina pelagi HTCC2506</name>
    <dbReference type="NCBI Taxonomy" id="314231"/>
    <lineage>
        <taxon>Bacteria</taxon>
        <taxon>Pseudomonadati</taxon>
        <taxon>Pseudomonadota</taxon>
        <taxon>Alphaproteobacteria</taxon>
        <taxon>Hyphomicrobiales</taxon>
        <taxon>Aurantimonadaceae</taxon>
        <taxon>Fulvimarina</taxon>
    </lineage>
</organism>
<keyword evidence="1" id="KW-0472">Membrane</keyword>
<gene>
    <name evidence="4" type="ORF">FP2506_04866</name>
</gene>
<protein>
    <submittedName>
        <fullName evidence="4">Acyltransferase 3</fullName>
    </submittedName>
</protein>
<dbReference type="EMBL" id="AATP01000007">
    <property type="protein sequence ID" value="EAU40532.1"/>
    <property type="molecule type" value="Genomic_DNA"/>
</dbReference>
<dbReference type="eggNOG" id="COG1835">
    <property type="taxonomic scope" value="Bacteria"/>
</dbReference>
<dbReference type="InterPro" id="IPR002656">
    <property type="entry name" value="Acyl_transf_3_dom"/>
</dbReference>
<feature type="transmembrane region" description="Helical" evidence="1">
    <location>
        <begin position="353"/>
        <end position="372"/>
    </location>
</feature>
<reference evidence="4 5" key="1">
    <citation type="journal article" date="2010" name="J. Bacteriol.">
        <title>Genome sequence of Fulvimarina pelagi HTCC2506T, a Mn(II)-oxidizing alphaproteobacterium possessing an aerobic anoxygenic photosynthetic gene cluster and Xanthorhodopsin.</title>
        <authorList>
            <person name="Kang I."/>
            <person name="Oh H.M."/>
            <person name="Lim S.I."/>
            <person name="Ferriera S."/>
            <person name="Giovannoni S.J."/>
            <person name="Cho J.C."/>
        </authorList>
    </citation>
    <scope>NUCLEOTIDE SEQUENCE [LARGE SCALE GENOMIC DNA]</scope>
    <source>
        <strain evidence="4 5">HTCC2506</strain>
    </source>
</reference>
<feature type="transmembrane region" description="Helical" evidence="1">
    <location>
        <begin position="164"/>
        <end position="187"/>
    </location>
</feature>
<dbReference type="GO" id="GO:0009103">
    <property type="term" value="P:lipopolysaccharide biosynthetic process"/>
    <property type="evidence" value="ECO:0007669"/>
    <property type="project" value="TreeGrafter"/>
</dbReference>
<feature type="domain" description="Acyltransferase 3" evidence="2">
    <location>
        <begin position="9"/>
        <end position="329"/>
    </location>
</feature>
<comment type="caution">
    <text evidence="4">The sequence shown here is derived from an EMBL/GenBank/DDBJ whole genome shotgun (WGS) entry which is preliminary data.</text>
</comment>
<evidence type="ECO:0000259" key="2">
    <source>
        <dbReference type="Pfam" id="PF01757"/>
    </source>
</evidence>
<dbReference type="RefSeq" id="WP_007066118.1">
    <property type="nucleotide sequence ID" value="NZ_DS022272.1"/>
</dbReference>
<dbReference type="HOGENOM" id="CLU_005679_10_4_5"/>
<keyword evidence="1" id="KW-0812">Transmembrane</keyword>
<dbReference type="InterPro" id="IPR050879">
    <property type="entry name" value="Acyltransferase_3"/>
</dbReference>